<protein>
    <recommendedName>
        <fullName evidence="14">Peptide O-xylosyltransferase</fullName>
    </recommendedName>
</protein>
<keyword evidence="5" id="KW-0812">Transmembrane</keyword>
<dbReference type="InterPro" id="IPR043538">
    <property type="entry name" value="XYLT"/>
</dbReference>
<evidence type="ECO:0000256" key="9">
    <source>
        <dbReference type="ARBA" id="ARBA00022989"/>
    </source>
</evidence>
<dbReference type="PANTHER" id="PTHR46025:SF3">
    <property type="entry name" value="XYLOSYLTRANSFERASE OXT"/>
    <property type="match status" value="1"/>
</dbReference>
<keyword evidence="13" id="KW-0325">Glycoprotein</keyword>
<evidence type="ECO:0000256" key="10">
    <source>
        <dbReference type="ARBA" id="ARBA00023034"/>
    </source>
</evidence>
<keyword evidence="16" id="KW-1185">Reference proteome</keyword>
<keyword evidence="4" id="KW-0808">Transferase</keyword>
<name>A0ABT2DCG2_9BURK</name>
<evidence type="ECO:0000313" key="16">
    <source>
        <dbReference type="Proteomes" id="UP001206126"/>
    </source>
</evidence>
<dbReference type="PANTHER" id="PTHR46025">
    <property type="entry name" value="XYLOSYLTRANSFERASE OXT"/>
    <property type="match status" value="1"/>
</dbReference>
<dbReference type="Proteomes" id="UP001206126">
    <property type="component" value="Unassembled WGS sequence"/>
</dbReference>
<dbReference type="InterPro" id="IPR003406">
    <property type="entry name" value="Glyco_trans_14"/>
</dbReference>
<evidence type="ECO:0000256" key="2">
    <source>
        <dbReference type="ARBA" id="ARBA00004648"/>
    </source>
</evidence>
<dbReference type="Pfam" id="PF02485">
    <property type="entry name" value="Branch"/>
    <property type="match status" value="1"/>
</dbReference>
<accession>A0ABT2DCG2</accession>
<keyword evidence="3" id="KW-0328">Glycosyltransferase</keyword>
<evidence type="ECO:0000256" key="6">
    <source>
        <dbReference type="ARBA" id="ARBA00022723"/>
    </source>
</evidence>
<evidence type="ECO:0000256" key="11">
    <source>
        <dbReference type="ARBA" id="ARBA00023136"/>
    </source>
</evidence>
<evidence type="ECO:0000256" key="3">
    <source>
        <dbReference type="ARBA" id="ARBA00022676"/>
    </source>
</evidence>
<evidence type="ECO:0000256" key="8">
    <source>
        <dbReference type="ARBA" id="ARBA00022968"/>
    </source>
</evidence>
<evidence type="ECO:0000256" key="1">
    <source>
        <dbReference type="ARBA" id="ARBA00004323"/>
    </source>
</evidence>
<reference evidence="15 16" key="1">
    <citation type="submission" date="2022-08" db="EMBL/GenBank/DDBJ databases">
        <title>Reclassification of Massilia species as members of the genera Telluria, Duganella, Pseudoduganella, Mokoshia gen. nov. and Zemynaea gen. nov. using orthogonal and non-orthogonal genome-based approaches.</title>
        <authorList>
            <person name="Bowman J.P."/>
        </authorList>
    </citation>
    <scope>NUCLEOTIDE SEQUENCE [LARGE SCALE GENOMIC DNA]</scope>
    <source>
        <strain evidence="15 16">JCM 31605</strain>
    </source>
</reference>
<dbReference type="RefSeq" id="WP_258822301.1">
    <property type="nucleotide sequence ID" value="NZ_JANUHB010000002.1"/>
</dbReference>
<keyword evidence="10" id="KW-0333">Golgi apparatus</keyword>
<evidence type="ECO:0000256" key="12">
    <source>
        <dbReference type="ARBA" id="ARBA00023157"/>
    </source>
</evidence>
<evidence type="ECO:0000313" key="15">
    <source>
        <dbReference type="EMBL" id="MCS0808534.1"/>
    </source>
</evidence>
<keyword evidence="7" id="KW-0256">Endoplasmic reticulum</keyword>
<proteinExistence type="predicted"/>
<evidence type="ECO:0000256" key="4">
    <source>
        <dbReference type="ARBA" id="ARBA00022679"/>
    </source>
</evidence>
<evidence type="ECO:0000256" key="13">
    <source>
        <dbReference type="ARBA" id="ARBA00023180"/>
    </source>
</evidence>
<keyword evidence="9" id="KW-1133">Transmembrane helix</keyword>
<dbReference type="EMBL" id="JANUHB010000002">
    <property type="protein sequence ID" value="MCS0808534.1"/>
    <property type="molecule type" value="Genomic_DNA"/>
</dbReference>
<organism evidence="15 16">
    <name type="scientific">Massilia agilis</name>
    <dbReference type="NCBI Taxonomy" id="1811226"/>
    <lineage>
        <taxon>Bacteria</taxon>
        <taxon>Pseudomonadati</taxon>
        <taxon>Pseudomonadota</taxon>
        <taxon>Betaproteobacteria</taxon>
        <taxon>Burkholderiales</taxon>
        <taxon>Oxalobacteraceae</taxon>
        <taxon>Telluria group</taxon>
        <taxon>Massilia</taxon>
    </lineage>
</organism>
<keyword evidence="6" id="KW-0479">Metal-binding</keyword>
<comment type="subcellular location">
    <subcellularLocation>
        <location evidence="2">Endoplasmic reticulum membrane</location>
        <topology evidence="2">Single-pass type II membrane protein</topology>
    </subcellularLocation>
    <subcellularLocation>
        <location evidence="1">Golgi apparatus membrane</location>
        <topology evidence="1">Single-pass type II membrane protein</topology>
    </subcellularLocation>
</comment>
<comment type="caution">
    <text evidence="15">The sequence shown here is derived from an EMBL/GenBank/DDBJ whole genome shotgun (WGS) entry which is preliminary data.</text>
</comment>
<keyword evidence="11" id="KW-0472">Membrane</keyword>
<keyword evidence="12" id="KW-1015">Disulfide bond</keyword>
<evidence type="ECO:0000256" key="5">
    <source>
        <dbReference type="ARBA" id="ARBA00022692"/>
    </source>
</evidence>
<evidence type="ECO:0000256" key="7">
    <source>
        <dbReference type="ARBA" id="ARBA00022824"/>
    </source>
</evidence>
<sequence>MLKQTPDAAPPMKEVFLIHAHKDLDQLNALVEQLRDDDFLIYVHLDRKCAIDPARVHPAARLVRQRVDVRWGGFSQVEATLNSLRQVLAEVPDFDKVVFLSAQDFPLLPNARLKQELAQLAGRELLDAMPVHQDGWAVAFRYQYFYREGGSLPERLACGLANRVLRLLGSQRRLPHGLQPWGGSSWWALSRTCVAMLVERAGQDRALLRFFRTVLCPDEMFFQTLVMNSPLRERVLGENFRHIQWPEQGARNPKILDEGDFERIAAARAHFCRKLDSRASAGLLPRLRALLDSRKRPA</sequence>
<keyword evidence="8" id="KW-0735">Signal-anchor</keyword>
<evidence type="ECO:0000256" key="14">
    <source>
        <dbReference type="ARBA" id="ARBA00042865"/>
    </source>
</evidence>
<gene>
    <name evidence="15" type="ORF">NX774_11440</name>
</gene>